<dbReference type="AlphaFoldDB" id="A0A0N0GMS1"/>
<feature type="domain" description="Gfo/Idh/MocA-like oxidoreductase N-terminal" evidence="3">
    <location>
        <begin position="7"/>
        <end position="121"/>
    </location>
</feature>
<protein>
    <submittedName>
        <fullName evidence="5">Glucose--fructose oxidoreductase</fullName>
        <ecNumber evidence="5">1.1.99.28</ecNumber>
    </submittedName>
</protein>
<dbReference type="GO" id="GO:0000166">
    <property type="term" value="F:nucleotide binding"/>
    <property type="evidence" value="ECO:0007669"/>
    <property type="project" value="InterPro"/>
</dbReference>
<dbReference type="Pfam" id="PF01408">
    <property type="entry name" value="GFO_IDH_MocA"/>
    <property type="match status" value="1"/>
</dbReference>
<evidence type="ECO:0000256" key="2">
    <source>
        <dbReference type="ARBA" id="ARBA00023002"/>
    </source>
</evidence>
<dbReference type="InterPro" id="IPR050984">
    <property type="entry name" value="Gfo/Idh/MocA_domain"/>
</dbReference>
<dbReference type="PATRIC" id="fig|857265.3.peg.2719"/>
<evidence type="ECO:0000256" key="1">
    <source>
        <dbReference type="ARBA" id="ARBA00010928"/>
    </source>
</evidence>
<keyword evidence="2 5" id="KW-0560">Oxidoreductase</keyword>
<reference evidence="5 6" key="1">
    <citation type="submission" date="2015-07" db="EMBL/GenBank/DDBJ databases">
        <title>Draft genome sequence of the Amantichitinum ursilacus IGB-41, a new chitin-degrading bacterium.</title>
        <authorList>
            <person name="Kirstahler P."/>
            <person name="Guenther M."/>
            <person name="Grumaz C."/>
            <person name="Rupp S."/>
            <person name="Zibek S."/>
            <person name="Sohn K."/>
        </authorList>
    </citation>
    <scope>NUCLEOTIDE SEQUENCE [LARGE SCALE GENOMIC DNA]</scope>
    <source>
        <strain evidence="5 6">IGB-41</strain>
    </source>
</reference>
<dbReference type="RefSeq" id="WP_053938293.1">
    <property type="nucleotide sequence ID" value="NZ_LAQT01000010.1"/>
</dbReference>
<comment type="similarity">
    <text evidence="1">Belongs to the Gfo/Idh/MocA family.</text>
</comment>
<name>A0A0N0GMS1_9NEIS</name>
<dbReference type="STRING" id="857265.WG78_13205"/>
<dbReference type="EMBL" id="LAQT01000010">
    <property type="protein sequence ID" value="KPC52019.1"/>
    <property type="molecule type" value="Genomic_DNA"/>
</dbReference>
<dbReference type="SUPFAM" id="SSF55347">
    <property type="entry name" value="Glyceraldehyde-3-phosphate dehydrogenase-like, C-terminal domain"/>
    <property type="match status" value="1"/>
</dbReference>
<keyword evidence="6" id="KW-1185">Reference proteome</keyword>
<dbReference type="InterPro" id="IPR036291">
    <property type="entry name" value="NAD(P)-bd_dom_sf"/>
</dbReference>
<dbReference type="PANTHER" id="PTHR22604">
    <property type="entry name" value="OXIDOREDUCTASES"/>
    <property type="match status" value="1"/>
</dbReference>
<dbReference type="Gene3D" id="3.30.360.10">
    <property type="entry name" value="Dihydrodipicolinate Reductase, domain 2"/>
    <property type="match status" value="1"/>
</dbReference>
<dbReference type="InterPro" id="IPR055170">
    <property type="entry name" value="GFO_IDH_MocA-like_dom"/>
</dbReference>
<proteinExistence type="inferred from homology"/>
<dbReference type="InterPro" id="IPR000683">
    <property type="entry name" value="Gfo/Idh/MocA-like_OxRdtase_N"/>
</dbReference>
<feature type="domain" description="GFO/IDH/MocA-like oxidoreductase" evidence="4">
    <location>
        <begin position="132"/>
        <end position="219"/>
    </location>
</feature>
<comment type="caution">
    <text evidence="5">The sequence shown here is derived from an EMBL/GenBank/DDBJ whole genome shotgun (WGS) entry which is preliminary data.</text>
</comment>
<evidence type="ECO:0000259" key="3">
    <source>
        <dbReference type="Pfam" id="PF01408"/>
    </source>
</evidence>
<dbReference type="OrthoDB" id="9793050at2"/>
<accession>A0A0N0GMS1</accession>
<dbReference type="Pfam" id="PF22725">
    <property type="entry name" value="GFO_IDH_MocA_C3"/>
    <property type="match status" value="1"/>
</dbReference>
<dbReference type="GO" id="GO:0047061">
    <property type="term" value="F:glucose-fructose oxidoreductase activity"/>
    <property type="evidence" value="ECO:0007669"/>
    <property type="project" value="UniProtKB-EC"/>
</dbReference>
<evidence type="ECO:0000313" key="5">
    <source>
        <dbReference type="EMBL" id="KPC52019.1"/>
    </source>
</evidence>
<organism evidence="5 6">
    <name type="scientific">Amantichitinum ursilacus</name>
    <dbReference type="NCBI Taxonomy" id="857265"/>
    <lineage>
        <taxon>Bacteria</taxon>
        <taxon>Pseudomonadati</taxon>
        <taxon>Pseudomonadota</taxon>
        <taxon>Betaproteobacteria</taxon>
        <taxon>Neisseriales</taxon>
        <taxon>Chitinibacteraceae</taxon>
        <taxon>Amantichitinum</taxon>
    </lineage>
</organism>
<evidence type="ECO:0000259" key="4">
    <source>
        <dbReference type="Pfam" id="PF22725"/>
    </source>
</evidence>
<evidence type="ECO:0000313" key="6">
    <source>
        <dbReference type="Proteomes" id="UP000037939"/>
    </source>
</evidence>
<dbReference type="SUPFAM" id="SSF51735">
    <property type="entry name" value="NAD(P)-binding Rossmann-fold domains"/>
    <property type="match status" value="1"/>
</dbReference>
<dbReference type="Gene3D" id="3.40.50.720">
    <property type="entry name" value="NAD(P)-binding Rossmann-like Domain"/>
    <property type="match status" value="1"/>
</dbReference>
<dbReference type="PANTHER" id="PTHR22604:SF105">
    <property type="entry name" value="TRANS-1,2-DIHYDROBENZENE-1,2-DIOL DEHYDROGENASE"/>
    <property type="match status" value="1"/>
</dbReference>
<dbReference type="EC" id="1.1.99.28" evidence="5"/>
<dbReference type="Proteomes" id="UP000037939">
    <property type="component" value="Unassembled WGS sequence"/>
</dbReference>
<gene>
    <name evidence="5" type="primary">gfo_3</name>
    <name evidence="5" type="ORF">WG78_13205</name>
</gene>
<sequence length="327" mass="34970">MANTDIVRFGVIGSGGITRRFAEGLKDVPNAQLAAVWNHTPEKAQQFAQDFGTTAVASLEALLASEIDAVYIGTPHTSHAQYSIAALQAGKAVLSEKPAATSLGELEAVLAHAAVHRKLFMEAMKPPFYPLFTKLREALAADPIGDIQFVRAGFASPDVPVEHNLYRADMAGGGLLDIGIYGAYLAVSFLGDATNVQTQGKVVRGVDTFAAVNSQHAKGWSQIYCGLGIDGAGDAMLAAPGGHVVIHEKWWSPQRASIHYKDGRVVELSDDIVGSGLNYETAHFCDLLRAGKLQSPILSHDVSRAMIRLLDHARAGLDLVYPFERGL</sequence>